<reference evidence="4" key="1">
    <citation type="submission" date="2020-01" db="EMBL/GenBank/DDBJ databases">
        <authorList>
            <person name="Mishra B."/>
        </authorList>
    </citation>
    <scope>NUCLEOTIDE SEQUENCE [LARGE SCALE GENOMIC DNA]</scope>
</reference>
<dbReference type="PROSITE" id="PS50097">
    <property type="entry name" value="BTB"/>
    <property type="match status" value="1"/>
</dbReference>
<name>A0A6D2KZF4_9BRAS</name>
<dbReference type="OrthoDB" id="6359943at2759"/>
<dbReference type="SMART" id="SM00225">
    <property type="entry name" value="BTB"/>
    <property type="match status" value="1"/>
</dbReference>
<gene>
    <name evidence="4" type="ORF">MERR_LOCUS44800</name>
</gene>
<comment type="caution">
    <text evidence="4">The sequence shown here is derived from an EMBL/GenBank/DDBJ whole genome shotgun (WGS) entry which is preliminary data.</text>
</comment>
<feature type="domain" description="BTB" evidence="3">
    <location>
        <begin position="77"/>
        <end position="147"/>
    </location>
</feature>
<dbReference type="Pfam" id="PF00651">
    <property type="entry name" value="BTB"/>
    <property type="match status" value="1"/>
</dbReference>
<dbReference type="InterPro" id="IPR002083">
    <property type="entry name" value="MATH/TRAF_dom"/>
</dbReference>
<keyword evidence="5" id="KW-1185">Reference proteome</keyword>
<evidence type="ECO:0000313" key="5">
    <source>
        <dbReference type="Proteomes" id="UP000467841"/>
    </source>
</evidence>
<accession>A0A6D2KZF4</accession>
<sequence length="838" mass="91767">MDQEYRNPRTSASVSHFHLHHPMRMTIPPPPSPQPTPPVPAHAESDQSTSELRSLDCNLTSLCDHIQSEGFGSGAFSDVVVKAMGSSYNLHRLILSRSSYFRNMLQGPWKEASSPVVNLLVDDKNVNGEAISVALAYLYGHHPKLDDDNAFRVLAAATFLDLQDLCAICTDFIISELRTSNFLAYQVFAESQDYGMHGERVKNACWGYLCQSGAMELREMLPKLSAQTLCALLTSDELWVPSEEKRFELALYAFIANSALSNSEHPNQDSSFERGTSFPVDSAISKGKNLMDNFSFKSLDCKLGRLDLKHDLRDTSDDVIVPLAEGVTDFQRGVSGSNLVFQPSVNPQTSLGRTCTSVVDKTEGSGVANEGPSEEAYHLSNDSWLSGADSRNSPALGSSSAGFVVNDWGNCGDSALTWGGRVVGPRQVTGCVKGKYGFTEEEYNAFVNTFEGGSLLYCNMSFEVLLNARKQLEELGFPCKAVNDGLWLQMLLSQRVQEVAADTCKRCCLISIACACKQGFGVSHGATFNNYYCQDNVQNNMMGDMENMYATEASQGEGIGIFKPVRISVRGQHIDGLAGIGCESTFVPPPAWPPAPFVYSRVPINRNGQQPIASDGSEGRIDQSGEITKDGLTALVGLSQGTSSVGNYTRGDQNEGGRSSGDTVGMSKPKESSVGSEWENASCTISLDTRTPLCHFPPFRFGVEFVDVHRLANGHVEHSPEFFYAGSLWKISIQAFNDEDPQGRRTIGLFLHRRKAEIVDSLRKVHVYIDPRDKVTARYQLICPSKREVMLFGSFKQSGSLLPKAPKGWGWRTALLFDELSELLQNGALRVGAVVQLV</sequence>
<protein>
    <recommendedName>
        <fullName evidence="3">BTB domain-containing protein</fullName>
    </recommendedName>
</protein>
<dbReference type="CDD" id="cd00121">
    <property type="entry name" value="MATH"/>
    <property type="match status" value="1"/>
</dbReference>
<feature type="region of interest" description="Disordered" evidence="2">
    <location>
        <begin position="643"/>
        <end position="675"/>
    </location>
</feature>
<evidence type="ECO:0000256" key="2">
    <source>
        <dbReference type="SAM" id="MobiDB-lite"/>
    </source>
</evidence>
<dbReference type="UniPathway" id="UPA00143"/>
<evidence type="ECO:0000259" key="3">
    <source>
        <dbReference type="PROSITE" id="PS50097"/>
    </source>
</evidence>
<dbReference type="PANTHER" id="PTHR47369">
    <property type="entry name" value="BTB/POZ DOMAIN-CONTAINING PROTEIN"/>
    <property type="match status" value="1"/>
</dbReference>
<dbReference type="InterPro" id="IPR000210">
    <property type="entry name" value="BTB/POZ_dom"/>
</dbReference>
<dbReference type="AlphaFoldDB" id="A0A6D2KZF4"/>
<comment type="pathway">
    <text evidence="1">Protein modification; protein ubiquitination.</text>
</comment>
<dbReference type="Proteomes" id="UP000467841">
    <property type="component" value="Unassembled WGS sequence"/>
</dbReference>
<organism evidence="4 5">
    <name type="scientific">Microthlaspi erraticum</name>
    <dbReference type="NCBI Taxonomy" id="1685480"/>
    <lineage>
        <taxon>Eukaryota</taxon>
        <taxon>Viridiplantae</taxon>
        <taxon>Streptophyta</taxon>
        <taxon>Embryophyta</taxon>
        <taxon>Tracheophyta</taxon>
        <taxon>Spermatophyta</taxon>
        <taxon>Magnoliopsida</taxon>
        <taxon>eudicotyledons</taxon>
        <taxon>Gunneridae</taxon>
        <taxon>Pentapetalae</taxon>
        <taxon>rosids</taxon>
        <taxon>malvids</taxon>
        <taxon>Brassicales</taxon>
        <taxon>Brassicaceae</taxon>
        <taxon>Coluteocarpeae</taxon>
        <taxon>Microthlaspi</taxon>
    </lineage>
</organism>
<dbReference type="PANTHER" id="PTHR47369:SF1">
    <property type="entry name" value="BTB_POZ DOMAIN-CONTAINING PROTEIN"/>
    <property type="match status" value="1"/>
</dbReference>
<evidence type="ECO:0000256" key="1">
    <source>
        <dbReference type="ARBA" id="ARBA00004906"/>
    </source>
</evidence>
<dbReference type="GO" id="GO:0016567">
    <property type="term" value="P:protein ubiquitination"/>
    <property type="evidence" value="ECO:0007669"/>
    <property type="project" value="UniProtKB-UniPathway"/>
</dbReference>
<proteinExistence type="predicted"/>
<dbReference type="EMBL" id="CACVBM020001695">
    <property type="protein sequence ID" value="CAA7057564.1"/>
    <property type="molecule type" value="Genomic_DNA"/>
</dbReference>
<feature type="compositionally biased region" description="Pro residues" evidence="2">
    <location>
        <begin position="27"/>
        <end position="40"/>
    </location>
</feature>
<feature type="compositionally biased region" description="Polar residues" evidence="2">
    <location>
        <begin position="643"/>
        <end position="662"/>
    </location>
</feature>
<dbReference type="SUPFAM" id="SSF54695">
    <property type="entry name" value="POZ domain"/>
    <property type="match status" value="1"/>
</dbReference>
<dbReference type="InterPro" id="IPR011333">
    <property type="entry name" value="SKP1/BTB/POZ_sf"/>
</dbReference>
<feature type="region of interest" description="Disordered" evidence="2">
    <location>
        <begin position="22"/>
        <end position="50"/>
    </location>
</feature>
<dbReference type="Gene3D" id="3.30.710.10">
    <property type="entry name" value="Potassium Channel Kv1.1, Chain A"/>
    <property type="match status" value="1"/>
</dbReference>
<evidence type="ECO:0000313" key="4">
    <source>
        <dbReference type="EMBL" id="CAA7057564.1"/>
    </source>
</evidence>